<feature type="domain" description="DUF6968" evidence="1">
    <location>
        <begin position="16"/>
        <end position="65"/>
    </location>
</feature>
<accession>A0A4R6PKB8</accession>
<dbReference type="Pfam" id="PF22302">
    <property type="entry name" value="DUF6968"/>
    <property type="match status" value="1"/>
</dbReference>
<organism evidence="2 3">
    <name type="scientific">Nocardia ignorata</name>
    <dbReference type="NCBI Taxonomy" id="145285"/>
    <lineage>
        <taxon>Bacteria</taxon>
        <taxon>Bacillati</taxon>
        <taxon>Actinomycetota</taxon>
        <taxon>Actinomycetes</taxon>
        <taxon>Mycobacteriales</taxon>
        <taxon>Nocardiaceae</taxon>
        <taxon>Nocardia</taxon>
    </lineage>
</organism>
<dbReference type="Proteomes" id="UP000295087">
    <property type="component" value="Unassembled WGS sequence"/>
</dbReference>
<dbReference type="EMBL" id="SNXK01000004">
    <property type="protein sequence ID" value="TDP38073.1"/>
    <property type="molecule type" value="Genomic_DNA"/>
</dbReference>
<reference evidence="2 3" key="1">
    <citation type="submission" date="2019-03" db="EMBL/GenBank/DDBJ databases">
        <title>Genomic Encyclopedia of Type Strains, Phase IV (KMG-IV): sequencing the most valuable type-strain genomes for metagenomic binning, comparative biology and taxonomic classification.</title>
        <authorList>
            <person name="Goeker M."/>
        </authorList>
    </citation>
    <scope>NUCLEOTIDE SEQUENCE [LARGE SCALE GENOMIC DNA]</scope>
    <source>
        <strain evidence="2 3">DSM 44496</strain>
    </source>
</reference>
<keyword evidence="3" id="KW-1185">Reference proteome</keyword>
<protein>
    <recommendedName>
        <fullName evidence="1">DUF6968 domain-containing protein</fullName>
    </recommendedName>
</protein>
<evidence type="ECO:0000313" key="2">
    <source>
        <dbReference type="EMBL" id="TDP38073.1"/>
    </source>
</evidence>
<comment type="caution">
    <text evidence="2">The sequence shown here is derived from an EMBL/GenBank/DDBJ whole genome shotgun (WGS) entry which is preliminary data.</text>
</comment>
<gene>
    <name evidence="2" type="ORF">DFR75_104426</name>
</gene>
<sequence length="187" mass="20188">MNNELGQVVVATTVVNGEREVCIEVSDPRQDNSAHDWLCTYRIDGSRDHTVRGPDRLAAVYVALLEAEKAAARAVPGVGRLRHAARAVVADAREFGAPLGARAVHTSAGPVVITIGRPRQDPNRPHTYLCPFRIDDRTEAFGQGFNEIQAVMSAIRSVGAIVGIPGNWLAPTENTVPEGFLLSRSTR</sequence>
<evidence type="ECO:0000313" key="3">
    <source>
        <dbReference type="Proteomes" id="UP000295087"/>
    </source>
</evidence>
<evidence type="ECO:0000259" key="1">
    <source>
        <dbReference type="Pfam" id="PF22302"/>
    </source>
</evidence>
<proteinExistence type="predicted"/>
<dbReference type="AlphaFoldDB" id="A0A4R6PKB8"/>
<dbReference type="RefSeq" id="WP_067489032.1">
    <property type="nucleotide sequence ID" value="NZ_JBHXPO010000010.1"/>
</dbReference>
<name>A0A4R6PKB8_NOCIG</name>
<dbReference type="InterPro" id="IPR054241">
    <property type="entry name" value="DUF6968"/>
</dbReference>